<evidence type="ECO:0000256" key="1">
    <source>
        <dbReference type="ARBA" id="ARBA00007613"/>
    </source>
</evidence>
<evidence type="ECO:0000313" key="5">
    <source>
        <dbReference type="Proteomes" id="UP000003277"/>
    </source>
</evidence>
<comment type="caution">
    <text evidence="4">The sequence shown here is derived from an EMBL/GenBank/DDBJ whole genome shotgun (WGS) entry which is preliminary data.</text>
</comment>
<feature type="signal peptide" evidence="2">
    <location>
        <begin position="1"/>
        <end position="28"/>
    </location>
</feature>
<keyword evidence="5" id="KW-1185">Reference proteome</keyword>
<dbReference type="Proteomes" id="UP000003277">
    <property type="component" value="Unassembled WGS sequence"/>
</dbReference>
<protein>
    <submittedName>
        <fullName evidence="4">NodT family efflux transporter, outer membrane factor (OMF) lipoprotein</fullName>
    </submittedName>
</protein>
<keyword evidence="2" id="KW-0812">Transmembrane</keyword>
<dbReference type="NCBIfam" id="TIGR01845">
    <property type="entry name" value="outer_NodT"/>
    <property type="match status" value="1"/>
</dbReference>
<dbReference type="PANTHER" id="PTHR30203:SF31">
    <property type="entry name" value="RND EFFLUX SYSTEM, OUTER MEMBRANE LIPOPROTEIN, NODT"/>
    <property type="match status" value="1"/>
</dbReference>
<proteinExistence type="inferred from homology"/>
<dbReference type="Pfam" id="PF02321">
    <property type="entry name" value="OEP"/>
    <property type="match status" value="2"/>
</dbReference>
<dbReference type="AlphaFoldDB" id="H1CXV1"/>
<evidence type="ECO:0000313" key="4">
    <source>
        <dbReference type="EMBL" id="EHO63829.1"/>
    </source>
</evidence>
<dbReference type="SUPFAM" id="SSF56954">
    <property type="entry name" value="Outer membrane efflux proteins (OEP)"/>
    <property type="match status" value="1"/>
</dbReference>
<keyword evidence="2" id="KW-1134">Transmembrane beta strand</keyword>
<keyword evidence="3" id="KW-0175">Coiled coil</keyword>
<organism evidence="4 5">
    <name type="scientific">Dialister succinatiphilus YIT 11850</name>
    <dbReference type="NCBI Taxonomy" id="742743"/>
    <lineage>
        <taxon>Bacteria</taxon>
        <taxon>Bacillati</taxon>
        <taxon>Bacillota</taxon>
        <taxon>Negativicutes</taxon>
        <taxon>Veillonellales</taxon>
        <taxon>Veillonellaceae</taxon>
        <taxon>Dialister</taxon>
    </lineage>
</organism>
<dbReference type="Gene3D" id="2.20.200.10">
    <property type="entry name" value="Outer membrane efflux proteins (OEP)"/>
    <property type="match status" value="1"/>
</dbReference>
<dbReference type="EMBL" id="ADLT01000007">
    <property type="protein sequence ID" value="EHO63829.1"/>
    <property type="molecule type" value="Genomic_DNA"/>
</dbReference>
<feature type="coiled-coil region" evidence="3">
    <location>
        <begin position="83"/>
        <end position="110"/>
    </location>
</feature>
<comment type="subcellular location">
    <subcellularLocation>
        <location evidence="2">Cell membrane</location>
        <topology evidence="2">Lipid-anchor</topology>
    </subcellularLocation>
</comment>
<gene>
    <name evidence="4" type="ORF">HMPREF9453_00189</name>
</gene>
<comment type="similarity">
    <text evidence="1 2">Belongs to the outer membrane factor (OMF) (TC 1.B.17) family.</text>
</comment>
<evidence type="ECO:0000256" key="3">
    <source>
        <dbReference type="SAM" id="Coils"/>
    </source>
</evidence>
<dbReference type="HOGENOM" id="CLU_012817_13_0_9"/>
<dbReference type="RefSeq" id="WP_008858695.1">
    <property type="nucleotide sequence ID" value="NZ_JH591187.1"/>
</dbReference>
<keyword evidence="2" id="KW-0564">Palmitate</keyword>
<keyword evidence="2" id="KW-0732">Signal</keyword>
<dbReference type="OrthoDB" id="9770517at2"/>
<keyword evidence="2 4" id="KW-0449">Lipoprotein</keyword>
<dbReference type="STRING" id="742743.HMPREF9453_00189"/>
<dbReference type="PATRIC" id="fig|742743.3.peg.193"/>
<dbReference type="PANTHER" id="PTHR30203">
    <property type="entry name" value="OUTER MEMBRANE CATION EFFLUX PROTEIN"/>
    <property type="match status" value="1"/>
</dbReference>
<accession>H1CXV1</accession>
<dbReference type="GO" id="GO:0005886">
    <property type="term" value="C:plasma membrane"/>
    <property type="evidence" value="ECO:0007669"/>
    <property type="project" value="UniProtKB-SubCell"/>
</dbReference>
<keyword evidence="2" id="KW-0472">Membrane</keyword>
<dbReference type="InterPro" id="IPR010131">
    <property type="entry name" value="MdtP/NodT-like"/>
</dbReference>
<sequence>MDKKRKAALGMVSLLAAAFCMVPLSGKAEEPVNLEKTSWTALASMYGNPYFTEEKGATLSPEVLAEWWKVFHDDTLDSLIYTALDHNRDLAQAESRLKQAREALGMTKASLVPWVNAGAGWVRAEAPEGVITDVTPSALEKVPGMTIDNSHNLTYTGLDASWEPDFFGKNRSKVKASEKSLEAQRAALYSTWVSLSAEVAMNYITLRTLQEELAVTEAHIHNQKENLALLQVNENAGLLSSLPADQASYTLHESEAKVPELKTEIADTANRISILTGTVPGALNDKLLTPSPLPDIDSAMYNAIPAEVLRQRPDVRAAEMAWAAQIAKTKEAKAEMKPKFSILGVLGLAALSGGLFSAGSHAFGIMPQVSYPLFNGGALKRNVRVQSEKEKEMQSAYENTVLKAAGEVRSAMTAISQDKIRKDSLEQGRNKAKEALDLAQNQFTYGLSDYMGVLDAERHYLSLDQNYTLSKGKELTDMVSLFKALGGGWKPLDEGLEKGRK</sequence>
<name>H1CXV1_9FIRM</name>
<dbReference type="InterPro" id="IPR003423">
    <property type="entry name" value="OMP_efflux"/>
</dbReference>
<dbReference type="Gene3D" id="1.20.1600.10">
    <property type="entry name" value="Outer membrane efflux proteins (OEP)"/>
    <property type="match status" value="1"/>
</dbReference>
<feature type="chain" id="PRO_5001439493" evidence="2">
    <location>
        <begin position="29"/>
        <end position="501"/>
    </location>
</feature>
<dbReference type="eggNOG" id="COG1538">
    <property type="taxonomic scope" value="Bacteria"/>
</dbReference>
<dbReference type="GO" id="GO:0015562">
    <property type="term" value="F:efflux transmembrane transporter activity"/>
    <property type="evidence" value="ECO:0007669"/>
    <property type="project" value="InterPro"/>
</dbReference>
<evidence type="ECO:0000256" key="2">
    <source>
        <dbReference type="RuleBase" id="RU362097"/>
    </source>
</evidence>
<reference evidence="4 5" key="1">
    <citation type="submission" date="2011-11" db="EMBL/GenBank/DDBJ databases">
        <title>The Genome Sequence of Dialister succinatiphilus YIT 11850.</title>
        <authorList>
            <consortium name="The Broad Institute Genome Sequencing Platform"/>
            <person name="Earl A."/>
            <person name="Ward D."/>
            <person name="Feldgarden M."/>
            <person name="Gevers D."/>
            <person name="Morotomi M."/>
            <person name="Young S.K."/>
            <person name="Zeng Q."/>
            <person name="Gargeya S."/>
            <person name="Fitzgerald M."/>
            <person name="Haas B."/>
            <person name="Abouelleil A."/>
            <person name="Alvarado L."/>
            <person name="Arachchi H.M."/>
            <person name="Berlin A."/>
            <person name="Brown A."/>
            <person name="Chapman S.B."/>
            <person name="Dunbar C."/>
            <person name="Gearin G."/>
            <person name="Goldberg J."/>
            <person name="Griggs A."/>
            <person name="Gujja S."/>
            <person name="Heiman D."/>
            <person name="Howarth C."/>
            <person name="Lui A."/>
            <person name="MacDonald P.J.P."/>
            <person name="Montmayeur A."/>
            <person name="Murphy C."/>
            <person name="Neiman D."/>
            <person name="Pearson M."/>
            <person name="Priest M."/>
            <person name="Roberts A."/>
            <person name="Saif S."/>
            <person name="Shea T."/>
            <person name="Sisk P."/>
            <person name="Stolte C."/>
            <person name="Sykes S."/>
            <person name="Wortman J."/>
            <person name="Nusbaum C."/>
            <person name="Birren B."/>
        </authorList>
    </citation>
    <scope>NUCLEOTIDE SEQUENCE [LARGE SCALE GENOMIC DNA]</scope>
    <source>
        <strain evidence="4 5">YIT 11850</strain>
    </source>
</reference>